<feature type="binding site" evidence="12">
    <location>
        <position position="197"/>
    </location>
    <ligand>
        <name>pyridoxal 5'-phosphate</name>
        <dbReference type="ChEBI" id="CHEBI:597326"/>
    </ligand>
</feature>
<dbReference type="PANTHER" id="PTHR43247:SF1">
    <property type="entry name" value="PHOSPHOSERINE AMINOTRANSFERASE"/>
    <property type="match status" value="1"/>
</dbReference>
<dbReference type="Proteomes" id="UP000605253">
    <property type="component" value="Unassembled WGS sequence"/>
</dbReference>
<protein>
    <recommendedName>
        <fullName evidence="12">Phosphoserine aminotransferase</fullName>
        <ecNumber evidence="12">2.6.1.52</ecNumber>
    </recommendedName>
    <alternativeName>
        <fullName evidence="12">Phosphohydroxythreonine aminotransferase</fullName>
        <shortName evidence="12">PSAT</shortName>
    </alternativeName>
</protein>
<comment type="subunit">
    <text evidence="12">Homodimer.</text>
</comment>
<reference evidence="14" key="1">
    <citation type="journal article" date="2014" name="Int. J. Syst. Evol. Microbiol.">
        <title>Complete genome sequence of Corynebacterium casei LMG S-19264T (=DSM 44701T), isolated from a smear-ripened cheese.</title>
        <authorList>
            <consortium name="US DOE Joint Genome Institute (JGI-PGF)"/>
            <person name="Walter F."/>
            <person name="Albersmeier A."/>
            <person name="Kalinowski J."/>
            <person name="Ruckert C."/>
        </authorList>
    </citation>
    <scope>NUCLEOTIDE SEQUENCE</scope>
    <source>
        <strain evidence="14">CGMCC 1.12181</strain>
    </source>
</reference>
<dbReference type="GO" id="GO:0030170">
    <property type="term" value="F:pyridoxal phosphate binding"/>
    <property type="evidence" value="ECO:0007669"/>
    <property type="project" value="UniProtKB-UniRule"/>
</dbReference>
<accession>A0A917FN90</accession>
<dbReference type="InterPro" id="IPR000192">
    <property type="entry name" value="Aminotrans_V_dom"/>
</dbReference>
<evidence type="ECO:0000256" key="8">
    <source>
        <dbReference type="ARBA" id="ARBA00023096"/>
    </source>
</evidence>
<dbReference type="EMBL" id="BMEO01000003">
    <property type="protein sequence ID" value="GGF90852.1"/>
    <property type="molecule type" value="Genomic_DNA"/>
</dbReference>
<dbReference type="GO" id="GO:0008615">
    <property type="term" value="P:pyridoxine biosynthetic process"/>
    <property type="evidence" value="ECO:0007669"/>
    <property type="project" value="UniProtKB-UniRule"/>
</dbReference>
<gene>
    <name evidence="12 14" type="primary">serC</name>
    <name evidence="14" type="ORF">GCM10011365_09990</name>
</gene>
<organism evidence="14 15">
    <name type="scientific">Marinicella pacifica</name>
    <dbReference type="NCBI Taxonomy" id="1171543"/>
    <lineage>
        <taxon>Bacteria</taxon>
        <taxon>Pseudomonadati</taxon>
        <taxon>Pseudomonadota</taxon>
        <taxon>Gammaproteobacteria</taxon>
        <taxon>Lysobacterales</taxon>
        <taxon>Marinicellaceae</taxon>
        <taxon>Marinicella</taxon>
    </lineage>
</organism>
<comment type="subcellular location">
    <subcellularLocation>
        <location evidence="12">Cytoplasm</location>
    </subcellularLocation>
</comment>
<reference evidence="14" key="2">
    <citation type="submission" date="2020-09" db="EMBL/GenBank/DDBJ databases">
        <authorList>
            <person name="Sun Q."/>
            <person name="Zhou Y."/>
        </authorList>
    </citation>
    <scope>NUCLEOTIDE SEQUENCE</scope>
    <source>
        <strain evidence="14">CGMCC 1.12181</strain>
    </source>
</reference>
<dbReference type="InterPro" id="IPR015421">
    <property type="entry name" value="PyrdxlP-dep_Trfase_major"/>
</dbReference>
<keyword evidence="15" id="KW-1185">Reference proteome</keyword>
<evidence type="ECO:0000256" key="10">
    <source>
        <dbReference type="ARBA" id="ARBA00047630"/>
    </source>
</evidence>
<dbReference type="HAMAP" id="MF_00160">
    <property type="entry name" value="SerC_aminotrans_5"/>
    <property type="match status" value="1"/>
</dbReference>
<feature type="binding site" evidence="12">
    <location>
        <position position="174"/>
    </location>
    <ligand>
        <name>pyridoxal 5'-phosphate</name>
        <dbReference type="ChEBI" id="CHEBI:597326"/>
    </ligand>
</feature>
<keyword evidence="7 12" id="KW-0663">Pyridoxal phosphate</keyword>
<keyword evidence="4 12" id="KW-0032">Aminotransferase</keyword>
<evidence type="ECO:0000256" key="4">
    <source>
        <dbReference type="ARBA" id="ARBA00022576"/>
    </source>
</evidence>
<keyword evidence="5 12" id="KW-0028">Amino-acid biosynthesis</keyword>
<proteinExistence type="inferred from homology"/>
<name>A0A917FN90_9GAMM</name>
<comment type="catalytic activity">
    <reaction evidence="11 12">
        <text>O-phospho-L-serine + 2-oxoglutarate = 3-phosphooxypyruvate + L-glutamate</text>
        <dbReference type="Rhea" id="RHEA:14329"/>
        <dbReference type="ChEBI" id="CHEBI:16810"/>
        <dbReference type="ChEBI" id="CHEBI:18110"/>
        <dbReference type="ChEBI" id="CHEBI:29985"/>
        <dbReference type="ChEBI" id="CHEBI:57524"/>
        <dbReference type="EC" id="2.6.1.52"/>
    </reaction>
</comment>
<dbReference type="Gene3D" id="3.90.1150.10">
    <property type="entry name" value="Aspartate Aminotransferase, domain 1"/>
    <property type="match status" value="1"/>
</dbReference>
<comment type="pathway">
    <text evidence="2 12">Amino-acid biosynthesis; L-serine biosynthesis; L-serine from 3-phospho-D-glycerate: step 2/3.</text>
</comment>
<dbReference type="EC" id="2.6.1.52" evidence="12"/>
<feature type="modified residue" description="N6-(pyridoxal phosphate)lysine" evidence="12">
    <location>
        <position position="198"/>
    </location>
</feature>
<dbReference type="PROSITE" id="PS00595">
    <property type="entry name" value="AA_TRANSFER_CLASS_5"/>
    <property type="match status" value="1"/>
</dbReference>
<comment type="catalytic activity">
    <reaction evidence="10 12">
        <text>4-(phosphooxy)-L-threonine + 2-oxoglutarate = (R)-3-hydroxy-2-oxo-4-phosphooxybutanoate + L-glutamate</text>
        <dbReference type="Rhea" id="RHEA:16573"/>
        <dbReference type="ChEBI" id="CHEBI:16810"/>
        <dbReference type="ChEBI" id="CHEBI:29985"/>
        <dbReference type="ChEBI" id="CHEBI:58452"/>
        <dbReference type="ChEBI" id="CHEBI:58538"/>
        <dbReference type="EC" id="2.6.1.52"/>
    </reaction>
</comment>
<evidence type="ECO:0000256" key="11">
    <source>
        <dbReference type="ARBA" id="ARBA00049007"/>
    </source>
</evidence>
<evidence type="ECO:0000256" key="2">
    <source>
        <dbReference type="ARBA" id="ARBA00005099"/>
    </source>
</evidence>
<dbReference type="AlphaFoldDB" id="A0A917FN90"/>
<comment type="caution">
    <text evidence="14">The sequence shown here is derived from an EMBL/GenBank/DDBJ whole genome shotgun (WGS) entry which is preliminary data.</text>
</comment>
<evidence type="ECO:0000256" key="5">
    <source>
        <dbReference type="ARBA" id="ARBA00022605"/>
    </source>
</evidence>
<feature type="binding site" evidence="12">
    <location>
        <begin position="75"/>
        <end position="76"/>
    </location>
    <ligand>
        <name>pyridoxal 5'-phosphate</name>
        <dbReference type="ChEBI" id="CHEBI:597326"/>
    </ligand>
</feature>
<comment type="cofactor">
    <cofactor evidence="12">
        <name>pyridoxal 5'-phosphate</name>
        <dbReference type="ChEBI" id="CHEBI:597326"/>
    </cofactor>
    <text evidence="12">Binds 1 pyridoxal phosphate per subunit.</text>
</comment>
<dbReference type="GO" id="GO:0004648">
    <property type="term" value="F:O-phospho-L-serine:2-oxoglutarate aminotransferase activity"/>
    <property type="evidence" value="ECO:0007669"/>
    <property type="project" value="UniProtKB-UniRule"/>
</dbReference>
<feature type="binding site" evidence="12">
    <location>
        <position position="154"/>
    </location>
    <ligand>
        <name>pyridoxal 5'-phosphate</name>
        <dbReference type="ChEBI" id="CHEBI:597326"/>
    </ligand>
</feature>
<evidence type="ECO:0000256" key="3">
    <source>
        <dbReference type="ARBA" id="ARBA00006904"/>
    </source>
</evidence>
<evidence type="ECO:0000256" key="1">
    <source>
        <dbReference type="ARBA" id="ARBA00004915"/>
    </source>
</evidence>
<dbReference type="RefSeq" id="WP_188364590.1">
    <property type="nucleotide sequence ID" value="NZ_BAABJF010000017.1"/>
</dbReference>
<dbReference type="InterPro" id="IPR015424">
    <property type="entry name" value="PyrdxlP-dep_Trfase"/>
</dbReference>
<dbReference type="SUPFAM" id="SSF53383">
    <property type="entry name" value="PLP-dependent transferases"/>
    <property type="match status" value="1"/>
</dbReference>
<comment type="similarity">
    <text evidence="3 12">Belongs to the class-V pyridoxal-phosphate-dependent aminotransferase family. SerC subfamily.</text>
</comment>
<dbReference type="FunFam" id="3.90.1150.10:FF:000006">
    <property type="entry name" value="Phosphoserine aminotransferase"/>
    <property type="match status" value="1"/>
</dbReference>
<evidence type="ECO:0000256" key="12">
    <source>
        <dbReference type="HAMAP-Rule" id="MF_00160"/>
    </source>
</evidence>
<dbReference type="Gene3D" id="3.40.640.10">
    <property type="entry name" value="Type I PLP-dependent aspartate aminotransferase-like (Major domain)"/>
    <property type="match status" value="1"/>
</dbReference>
<keyword evidence="12" id="KW-0963">Cytoplasm</keyword>
<evidence type="ECO:0000313" key="15">
    <source>
        <dbReference type="Proteomes" id="UP000605253"/>
    </source>
</evidence>
<dbReference type="FunFam" id="3.40.640.10:FF:000010">
    <property type="entry name" value="Phosphoserine aminotransferase"/>
    <property type="match status" value="1"/>
</dbReference>
<dbReference type="Pfam" id="PF00266">
    <property type="entry name" value="Aminotran_5"/>
    <property type="match status" value="1"/>
</dbReference>
<dbReference type="PANTHER" id="PTHR43247">
    <property type="entry name" value="PHOSPHOSERINE AMINOTRANSFERASE"/>
    <property type="match status" value="1"/>
</dbReference>
<dbReference type="NCBIfam" id="NF003764">
    <property type="entry name" value="PRK05355.1"/>
    <property type="match status" value="1"/>
</dbReference>
<sequence length="362" mass="40639">MTIHNFSAGPASLPAAVKQQLKSELDNWQNTGTSVMEVSHRSPEFKALMADNEALLRSLLGISDEYAVLLVPGGARLQYAMLPMNLSAPNRKTVYHVNGYWGFLAYQEAQKFSQVVTTTEPPKAPYQPQHSLGDYDAAQIDTDADYFHYTSNETLEGIQWHTLPDSNGLPLCCDMTSDLMTREVNIDDYGIIYASAQKNLGIAGLTLVIVRKDFIGQHDNNIPTLMDYATFEQHNSAYNTPPTFVWYVMYLVLQWYQQQGGIQVMQIRNRAKAQKLYDFIDNSTFYSNRVAPGIRSEVNVPFWLADDGLNEQFLRESSAAGLKALKGHKAVGGMRASIYNAVPMQAVDALIEFMRNFEKQHA</sequence>
<keyword evidence="8 12" id="KW-0664">Pyridoxine biosynthesis</keyword>
<evidence type="ECO:0000259" key="13">
    <source>
        <dbReference type="Pfam" id="PF00266"/>
    </source>
</evidence>
<evidence type="ECO:0000256" key="9">
    <source>
        <dbReference type="ARBA" id="ARBA00023299"/>
    </source>
</evidence>
<feature type="binding site" evidence="12">
    <location>
        <position position="101"/>
    </location>
    <ligand>
        <name>pyridoxal 5'-phosphate</name>
        <dbReference type="ChEBI" id="CHEBI:597326"/>
    </ligand>
</feature>
<evidence type="ECO:0000313" key="14">
    <source>
        <dbReference type="EMBL" id="GGF90852.1"/>
    </source>
</evidence>
<feature type="binding site" evidence="12">
    <location>
        <begin position="239"/>
        <end position="240"/>
    </location>
    <ligand>
        <name>pyridoxal 5'-phosphate</name>
        <dbReference type="ChEBI" id="CHEBI:597326"/>
    </ligand>
</feature>
<keyword evidence="9 12" id="KW-0718">Serine biosynthesis</keyword>
<comment type="function">
    <text evidence="12">Catalyzes the reversible conversion of 3-phosphohydroxypyruvate to phosphoserine and of 3-hydroxy-2-oxo-4-phosphonooxybutanoate to phosphohydroxythreonine.</text>
</comment>
<dbReference type="GO" id="GO:0006564">
    <property type="term" value="P:L-serine biosynthetic process"/>
    <property type="evidence" value="ECO:0007669"/>
    <property type="project" value="UniProtKB-UniRule"/>
</dbReference>
<feature type="binding site" evidence="12">
    <location>
        <position position="41"/>
    </location>
    <ligand>
        <name>L-glutamate</name>
        <dbReference type="ChEBI" id="CHEBI:29985"/>
    </ligand>
</feature>
<evidence type="ECO:0000256" key="6">
    <source>
        <dbReference type="ARBA" id="ARBA00022679"/>
    </source>
</evidence>
<comment type="caution">
    <text evidence="12">Lacks conserved residue(s) required for the propagation of feature annotation.</text>
</comment>
<dbReference type="InterPro" id="IPR020578">
    <property type="entry name" value="Aminotrans_V_PyrdxlP_BS"/>
</dbReference>
<dbReference type="GO" id="GO:0005737">
    <property type="term" value="C:cytoplasm"/>
    <property type="evidence" value="ECO:0007669"/>
    <property type="project" value="UniProtKB-SubCell"/>
</dbReference>
<comment type="pathway">
    <text evidence="1 12">Cofactor biosynthesis; pyridoxine 5'-phosphate biosynthesis; pyridoxine 5'-phosphate from D-erythrose 4-phosphate: step 3/5.</text>
</comment>
<evidence type="ECO:0000256" key="7">
    <source>
        <dbReference type="ARBA" id="ARBA00022898"/>
    </source>
</evidence>
<keyword evidence="6 12" id="KW-0808">Transferase</keyword>
<dbReference type="PIRSF" id="PIRSF000525">
    <property type="entry name" value="SerC"/>
    <property type="match status" value="1"/>
</dbReference>
<dbReference type="InterPro" id="IPR015422">
    <property type="entry name" value="PyrdxlP-dep_Trfase_small"/>
</dbReference>
<dbReference type="InterPro" id="IPR022278">
    <property type="entry name" value="Pser_aminoTfrase"/>
</dbReference>
<feature type="domain" description="Aminotransferase class V" evidence="13">
    <location>
        <begin position="3"/>
        <end position="350"/>
    </location>
</feature>